<accession>A0A9X0D758</accession>
<evidence type="ECO:0000313" key="1">
    <source>
        <dbReference type="EMBL" id="KAJ7388093.1"/>
    </source>
</evidence>
<feature type="non-terminal residue" evidence="1">
    <location>
        <position position="1"/>
    </location>
</feature>
<dbReference type="EMBL" id="MU825648">
    <property type="protein sequence ID" value="KAJ7388093.1"/>
    <property type="molecule type" value="Genomic_DNA"/>
</dbReference>
<comment type="caution">
    <text evidence="1">The sequence shown here is derived from an EMBL/GenBank/DDBJ whole genome shotgun (WGS) entry which is preliminary data.</text>
</comment>
<sequence>FLLEGQIIKELACITGVLDQTTAGNKSAMTTLRVETHSTQSNKVLYCASGNHFCLTRWILKADEVKNCRSLFMGKESPMRIFCSA</sequence>
<reference evidence="1" key="1">
    <citation type="submission" date="2023-01" db="EMBL/GenBank/DDBJ databases">
        <title>Genome assembly of the deep-sea coral Lophelia pertusa.</title>
        <authorList>
            <person name="Herrera S."/>
            <person name="Cordes E."/>
        </authorList>
    </citation>
    <scope>NUCLEOTIDE SEQUENCE</scope>
    <source>
        <strain evidence="1">USNM1676648</strain>
        <tissue evidence="1">Polyp</tissue>
    </source>
</reference>
<name>A0A9X0D758_9CNID</name>
<evidence type="ECO:0000313" key="2">
    <source>
        <dbReference type="Proteomes" id="UP001163046"/>
    </source>
</evidence>
<dbReference type="AlphaFoldDB" id="A0A9X0D758"/>
<organism evidence="1 2">
    <name type="scientific">Desmophyllum pertusum</name>
    <dbReference type="NCBI Taxonomy" id="174260"/>
    <lineage>
        <taxon>Eukaryota</taxon>
        <taxon>Metazoa</taxon>
        <taxon>Cnidaria</taxon>
        <taxon>Anthozoa</taxon>
        <taxon>Hexacorallia</taxon>
        <taxon>Scleractinia</taxon>
        <taxon>Caryophylliina</taxon>
        <taxon>Caryophylliidae</taxon>
        <taxon>Desmophyllum</taxon>
    </lineage>
</organism>
<gene>
    <name evidence="1" type="ORF">OS493_039880</name>
</gene>
<protein>
    <submittedName>
        <fullName evidence="1">Uncharacterized protein</fullName>
    </submittedName>
</protein>
<proteinExistence type="predicted"/>
<dbReference type="Proteomes" id="UP001163046">
    <property type="component" value="Unassembled WGS sequence"/>
</dbReference>
<keyword evidence="2" id="KW-1185">Reference proteome</keyword>